<reference evidence="1" key="1">
    <citation type="journal article" date="2020" name="Cell">
        <title>Large-Scale Comparative Analyses of Tick Genomes Elucidate Their Genetic Diversity and Vector Capacities.</title>
        <authorList>
            <consortium name="Tick Genome and Microbiome Consortium (TIGMIC)"/>
            <person name="Jia N."/>
            <person name="Wang J."/>
            <person name="Shi W."/>
            <person name="Du L."/>
            <person name="Sun Y."/>
            <person name="Zhan W."/>
            <person name="Jiang J.F."/>
            <person name="Wang Q."/>
            <person name="Zhang B."/>
            <person name="Ji P."/>
            <person name="Bell-Sakyi L."/>
            <person name="Cui X.M."/>
            <person name="Yuan T.T."/>
            <person name="Jiang B.G."/>
            <person name="Yang W.F."/>
            <person name="Lam T.T."/>
            <person name="Chang Q.C."/>
            <person name="Ding S.J."/>
            <person name="Wang X.J."/>
            <person name="Zhu J.G."/>
            <person name="Ruan X.D."/>
            <person name="Zhao L."/>
            <person name="Wei J.T."/>
            <person name="Ye R.Z."/>
            <person name="Que T.C."/>
            <person name="Du C.H."/>
            <person name="Zhou Y.H."/>
            <person name="Cheng J.X."/>
            <person name="Dai P.F."/>
            <person name="Guo W.B."/>
            <person name="Han X.H."/>
            <person name="Huang E.J."/>
            <person name="Li L.F."/>
            <person name="Wei W."/>
            <person name="Gao Y.C."/>
            <person name="Liu J.Z."/>
            <person name="Shao H.Z."/>
            <person name="Wang X."/>
            <person name="Wang C.C."/>
            <person name="Yang T.C."/>
            <person name="Huo Q.B."/>
            <person name="Li W."/>
            <person name="Chen H.Y."/>
            <person name="Chen S.E."/>
            <person name="Zhou L.G."/>
            <person name="Ni X.B."/>
            <person name="Tian J.H."/>
            <person name="Sheng Y."/>
            <person name="Liu T."/>
            <person name="Pan Y.S."/>
            <person name="Xia L.Y."/>
            <person name="Li J."/>
            <person name="Zhao F."/>
            <person name="Cao W.C."/>
        </authorList>
    </citation>
    <scope>NUCLEOTIDE SEQUENCE</scope>
    <source>
        <strain evidence="1">Rsan-2018</strain>
    </source>
</reference>
<sequence length="193" mass="21511">MSFTSWLLENRAAYLRDRTDEITTNSGVPSEGTYESYARLDASPNAVLDRVRQELLVPAALLFPPFTLPDSLSYSTAVNYAALGSIVASLVARHMDPVTGVYDYLGTHNHLWYTQKSKESYTAQLRCIQFRQSSYEEADITEEDASEDPHHVGVDCSADERESARWVRVAVVLDCVLSLEKDLASYSAPPPDL</sequence>
<dbReference type="Proteomes" id="UP000821837">
    <property type="component" value="Chromosome 10"/>
</dbReference>
<reference evidence="1" key="2">
    <citation type="submission" date="2021-09" db="EMBL/GenBank/DDBJ databases">
        <authorList>
            <person name="Jia N."/>
            <person name="Wang J."/>
            <person name="Shi W."/>
            <person name="Du L."/>
            <person name="Sun Y."/>
            <person name="Zhan W."/>
            <person name="Jiang J."/>
            <person name="Wang Q."/>
            <person name="Zhang B."/>
            <person name="Ji P."/>
            <person name="Sakyi L.B."/>
            <person name="Cui X."/>
            <person name="Yuan T."/>
            <person name="Jiang B."/>
            <person name="Yang W."/>
            <person name="Lam T.T.-Y."/>
            <person name="Chang Q."/>
            <person name="Ding S."/>
            <person name="Wang X."/>
            <person name="Zhu J."/>
            <person name="Ruan X."/>
            <person name="Zhao L."/>
            <person name="Wei J."/>
            <person name="Que T."/>
            <person name="Du C."/>
            <person name="Cheng J."/>
            <person name="Dai P."/>
            <person name="Han X."/>
            <person name="Huang E."/>
            <person name="Gao Y."/>
            <person name="Liu J."/>
            <person name="Shao H."/>
            <person name="Ye R."/>
            <person name="Li L."/>
            <person name="Wei W."/>
            <person name="Wang X."/>
            <person name="Wang C."/>
            <person name="Huo Q."/>
            <person name="Li W."/>
            <person name="Guo W."/>
            <person name="Chen H."/>
            <person name="Chen S."/>
            <person name="Zhou L."/>
            <person name="Zhou L."/>
            <person name="Ni X."/>
            <person name="Tian J."/>
            <person name="Zhou Y."/>
            <person name="Sheng Y."/>
            <person name="Liu T."/>
            <person name="Pan Y."/>
            <person name="Xia L."/>
            <person name="Li J."/>
            <person name="Zhao F."/>
            <person name="Cao W."/>
        </authorList>
    </citation>
    <scope>NUCLEOTIDE SEQUENCE</scope>
    <source>
        <strain evidence="1">Rsan-2018</strain>
        <tissue evidence="1">Larvae</tissue>
    </source>
</reference>
<dbReference type="InterPro" id="IPR024079">
    <property type="entry name" value="MetalloPept_cat_dom_sf"/>
</dbReference>
<gene>
    <name evidence="1" type="ORF">HPB52_002338</name>
</gene>
<dbReference type="EMBL" id="JABSTV010001246">
    <property type="protein sequence ID" value="KAH7975510.1"/>
    <property type="molecule type" value="Genomic_DNA"/>
</dbReference>
<dbReference type="GO" id="GO:0004222">
    <property type="term" value="F:metalloendopeptidase activity"/>
    <property type="evidence" value="ECO:0007669"/>
    <property type="project" value="InterPro"/>
</dbReference>
<organism evidence="1 2">
    <name type="scientific">Rhipicephalus sanguineus</name>
    <name type="common">Brown dog tick</name>
    <name type="synonym">Ixodes sanguineus</name>
    <dbReference type="NCBI Taxonomy" id="34632"/>
    <lineage>
        <taxon>Eukaryota</taxon>
        <taxon>Metazoa</taxon>
        <taxon>Ecdysozoa</taxon>
        <taxon>Arthropoda</taxon>
        <taxon>Chelicerata</taxon>
        <taxon>Arachnida</taxon>
        <taxon>Acari</taxon>
        <taxon>Parasitiformes</taxon>
        <taxon>Ixodida</taxon>
        <taxon>Ixodoidea</taxon>
        <taxon>Ixodidae</taxon>
        <taxon>Rhipicephalinae</taxon>
        <taxon>Rhipicephalus</taxon>
        <taxon>Rhipicephalus</taxon>
    </lineage>
</organism>
<dbReference type="AlphaFoldDB" id="A0A9D4QCW2"/>
<keyword evidence="2" id="KW-1185">Reference proteome</keyword>
<dbReference type="SUPFAM" id="SSF55486">
    <property type="entry name" value="Metalloproteases ('zincins'), catalytic domain"/>
    <property type="match status" value="1"/>
</dbReference>
<dbReference type="Gene3D" id="3.40.390.10">
    <property type="entry name" value="Collagenase (Catalytic Domain)"/>
    <property type="match status" value="1"/>
</dbReference>
<protein>
    <submittedName>
        <fullName evidence="1">Uncharacterized protein</fullName>
    </submittedName>
</protein>
<name>A0A9D4QCW2_RHISA</name>
<dbReference type="InterPro" id="IPR000718">
    <property type="entry name" value="Peptidase_M13"/>
</dbReference>
<accession>A0A9D4QCW2</accession>
<proteinExistence type="predicted"/>
<comment type="caution">
    <text evidence="1">The sequence shown here is derived from an EMBL/GenBank/DDBJ whole genome shotgun (WGS) entry which is preliminary data.</text>
</comment>
<evidence type="ECO:0000313" key="1">
    <source>
        <dbReference type="EMBL" id="KAH7975510.1"/>
    </source>
</evidence>
<dbReference type="GO" id="GO:0006508">
    <property type="term" value="P:proteolysis"/>
    <property type="evidence" value="ECO:0007669"/>
    <property type="project" value="InterPro"/>
</dbReference>
<dbReference type="PROSITE" id="PS51885">
    <property type="entry name" value="NEPRILYSIN"/>
    <property type="match status" value="1"/>
</dbReference>
<evidence type="ECO:0000313" key="2">
    <source>
        <dbReference type="Proteomes" id="UP000821837"/>
    </source>
</evidence>